<dbReference type="InterPro" id="IPR036291">
    <property type="entry name" value="NAD(P)-bd_dom_sf"/>
</dbReference>
<dbReference type="SUPFAM" id="SSF51735">
    <property type="entry name" value="NAD(P)-binding Rossmann-fold domains"/>
    <property type="match status" value="1"/>
</dbReference>
<feature type="domain" description="Ketopantoate reductase N-terminal" evidence="1">
    <location>
        <begin position="4"/>
        <end position="136"/>
    </location>
</feature>
<evidence type="ECO:0000259" key="2">
    <source>
        <dbReference type="Pfam" id="PF08546"/>
    </source>
</evidence>
<evidence type="ECO:0000313" key="3">
    <source>
        <dbReference type="EMBL" id="OUD00317.1"/>
    </source>
</evidence>
<dbReference type="EMBL" id="NGFN01000188">
    <property type="protein sequence ID" value="OUD00317.1"/>
    <property type="molecule type" value="Genomic_DNA"/>
</dbReference>
<comment type="caution">
    <text evidence="3">The sequence shown here is derived from an EMBL/GenBank/DDBJ whole genome shotgun (WGS) entry which is preliminary data.</text>
</comment>
<dbReference type="InterPro" id="IPR008927">
    <property type="entry name" value="6-PGluconate_DH-like_C_sf"/>
</dbReference>
<dbReference type="InterPro" id="IPR013332">
    <property type="entry name" value="KPR_N"/>
</dbReference>
<evidence type="ECO:0000259" key="1">
    <source>
        <dbReference type="Pfam" id="PF02558"/>
    </source>
</evidence>
<dbReference type="PANTHER" id="PTHR21708">
    <property type="entry name" value="PROBABLE 2-DEHYDROPANTOATE 2-REDUCTASE"/>
    <property type="match status" value="1"/>
</dbReference>
<dbReference type="GO" id="GO:0005737">
    <property type="term" value="C:cytoplasm"/>
    <property type="evidence" value="ECO:0007669"/>
    <property type="project" value="TreeGrafter"/>
</dbReference>
<dbReference type="Gene3D" id="1.10.1040.10">
    <property type="entry name" value="N-(1-d-carboxylethyl)-l-norvaline Dehydrogenase, domain 2"/>
    <property type="match status" value="1"/>
</dbReference>
<dbReference type="InterPro" id="IPR013752">
    <property type="entry name" value="KPA_reductase"/>
</dbReference>
<reference evidence="3 4" key="1">
    <citation type="submission" date="2017-05" db="EMBL/GenBank/DDBJ databases">
        <title>Biotechnological potential of actinobacteria isolated from South African environments.</title>
        <authorList>
            <person name="Le Roes-Hill M."/>
            <person name="Prins A."/>
            <person name="Durrell K.A."/>
        </authorList>
    </citation>
    <scope>NUCLEOTIDE SEQUENCE [LARGE SCALE GENOMIC DNA]</scope>
    <source>
        <strain evidence="3 4">HMC13</strain>
    </source>
</reference>
<organism evidence="3 4">
    <name type="scientific">Streptomyces swartbergensis</name>
    <dbReference type="NCBI Taxonomy" id="487165"/>
    <lineage>
        <taxon>Bacteria</taxon>
        <taxon>Bacillati</taxon>
        <taxon>Actinomycetota</taxon>
        <taxon>Actinomycetes</taxon>
        <taxon>Kitasatosporales</taxon>
        <taxon>Streptomycetaceae</taxon>
        <taxon>Streptomyces</taxon>
    </lineage>
</organism>
<dbReference type="Pfam" id="PF02558">
    <property type="entry name" value="ApbA"/>
    <property type="match status" value="1"/>
</dbReference>
<keyword evidence="4" id="KW-1185">Reference proteome</keyword>
<sequence>MRYIIIGSGAVGGSIGGRLHESGRSVVLVARGAHFEALRVNGLRLRVPTGTLTLDVPVVTRPEDVELREDDVLVLAVKTQDSVTALDAWATRPVAGGGTAGERLPVVCAQNGVENERLALRRFHEVYGMCGMCVVLPNTYLKPGEVVAPCGPCTGALVIGRYGTGSDATARRIADDLEKAHLLAPVVTDVMRWKYGKLLANLANVVEAVCGSASDATAQDLVARAKAEGAAVLDAAGIAYASEAEITELRSGTVDPRPVAGERTRGSSWQSLARGAGSIETDYLNGEIVLLGREHGVPTPVNAALQHAARESVSRSREPGSLTAEDLSRHIAAIQRGTPGPATVLDHA</sequence>
<dbReference type="InterPro" id="IPR051402">
    <property type="entry name" value="KPR-Related"/>
</dbReference>
<feature type="domain" description="Ketopantoate reductase C-terminal" evidence="2">
    <location>
        <begin position="189"/>
        <end position="310"/>
    </location>
</feature>
<dbReference type="Gene3D" id="3.40.50.720">
    <property type="entry name" value="NAD(P)-binding Rossmann-like Domain"/>
    <property type="match status" value="1"/>
</dbReference>
<gene>
    <name evidence="3" type="ORF">CA983_26330</name>
</gene>
<dbReference type="Pfam" id="PF08546">
    <property type="entry name" value="ApbA_C"/>
    <property type="match status" value="1"/>
</dbReference>
<dbReference type="RefSeq" id="WP_086603342.1">
    <property type="nucleotide sequence ID" value="NZ_NGFN01000188.1"/>
</dbReference>
<dbReference type="Proteomes" id="UP000195105">
    <property type="component" value="Unassembled WGS sequence"/>
</dbReference>
<proteinExistence type="predicted"/>
<evidence type="ECO:0000313" key="4">
    <source>
        <dbReference type="Proteomes" id="UP000195105"/>
    </source>
</evidence>
<protein>
    <submittedName>
        <fullName evidence="3">2-dehydropantoate 2-reductase</fullName>
    </submittedName>
</protein>
<accession>A0A243S0F7</accession>
<name>A0A243S0F7_9ACTN</name>
<dbReference type="AlphaFoldDB" id="A0A243S0F7"/>
<dbReference type="SUPFAM" id="SSF48179">
    <property type="entry name" value="6-phosphogluconate dehydrogenase C-terminal domain-like"/>
    <property type="match status" value="1"/>
</dbReference>
<dbReference type="PANTHER" id="PTHR21708:SF26">
    <property type="entry name" value="2-DEHYDROPANTOATE 2-REDUCTASE"/>
    <property type="match status" value="1"/>
</dbReference>
<dbReference type="InterPro" id="IPR013328">
    <property type="entry name" value="6PGD_dom2"/>
</dbReference>